<keyword evidence="2" id="KW-1185">Reference proteome</keyword>
<proteinExistence type="predicted"/>
<dbReference type="Proteomes" id="UP001295684">
    <property type="component" value="Unassembled WGS sequence"/>
</dbReference>
<comment type="caution">
    <text evidence="1">The sequence shown here is derived from an EMBL/GenBank/DDBJ whole genome shotgun (WGS) entry which is preliminary data.</text>
</comment>
<name>A0AAD1X7X3_EUPCR</name>
<organism evidence="1 2">
    <name type="scientific">Euplotes crassus</name>
    <dbReference type="NCBI Taxonomy" id="5936"/>
    <lineage>
        <taxon>Eukaryota</taxon>
        <taxon>Sar</taxon>
        <taxon>Alveolata</taxon>
        <taxon>Ciliophora</taxon>
        <taxon>Intramacronucleata</taxon>
        <taxon>Spirotrichea</taxon>
        <taxon>Hypotrichia</taxon>
        <taxon>Euplotida</taxon>
        <taxon>Euplotidae</taxon>
        <taxon>Moneuplotes</taxon>
    </lineage>
</organism>
<evidence type="ECO:0000313" key="1">
    <source>
        <dbReference type="EMBL" id="CAI2360765.1"/>
    </source>
</evidence>
<sequence length="50" mass="5550">MKVWGWILGKSRGRTELGLKICSCRNGAHSEPQLHFGHLINFSSGQVLLS</sequence>
<dbReference type="EMBL" id="CAMPGE010001960">
    <property type="protein sequence ID" value="CAI2360765.1"/>
    <property type="molecule type" value="Genomic_DNA"/>
</dbReference>
<evidence type="ECO:0000313" key="2">
    <source>
        <dbReference type="Proteomes" id="UP001295684"/>
    </source>
</evidence>
<protein>
    <submittedName>
        <fullName evidence="1">Uncharacterized protein</fullName>
    </submittedName>
</protein>
<accession>A0AAD1X7X3</accession>
<reference evidence="1" key="1">
    <citation type="submission" date="2023-07" db="EMBL/GenBank/DDBJ databases">
        <authorList>
            <consortium name="AG Swart"/>
            <person name="Singh M."/>
            <person name="Singh A."/>
            <person name="Seah K."/>
            <person name="Emmerich C."/>
        </authorList>
    </citation>
    <scope>NUCLEOTIDE SEQUENCE</scope>
    <source>
        <strain evidence="1">DP1</strain>
    </source>
</reference>
<gene>
    <name evidence="1" type="ORF">ECRASSUSDP1_LOCUS2070</name>
</gene>
<dbReference type="AlphaFoldDB" id="A0AAD1X7X3"/>